<reference evidence="2" key="2">
    <citation type="journal article" date="2015" name="Fish Shellfish Immunol.">
        <title>Early steps in the European eel (Anguilla anguilla)-Vibrio vulnificus interaction in the gills: Role of the RtxA13 toxin.</title>
        <authorList>
            <person name="Callol A."/>
            <person name="Pajuelo D."/>
            <person name="Ebbesson L."/>
            <person name="Teles M."/>
            <person name="MacKenzie S."/>
            <person name="Amaro C."/>
        </authorList>
    </citation>
    <scope>NUCLEOTIDE SEQUENCE</scope>
</reference>
<keyword evidence="1" id="KW-1133">Transmembrane helix</keyword>
<keyword evidence="1" id="KW-0812">Transmembrane</keyword>
<feature type="transmembrane region" description="Helical" evidence="1">
    <location>
        <begin position="20"/>
        <end position="37"/>
    </location>
</feature>
<evidence type="ECO:0000313" key="2">
    <source>
        <dbReference type="EMBL" id="JAH13099.1"/>
    </source>
</evidence>
<accession>A0A0E9Q8M3</accession>
<keyword evidence="1" id="KW-0472">Membrane</keyword>
<dbReference type="AlphaFoldDB" id="A0A0E9Q8M3"/>
<reference evidence="2" key="1">
    <citation type="submission" date="2014-11" db="EMBL/GenBank/DDBJ databases">
        <authorList>
            <person name="Amaro Gonzalez C."/>
        </authorList>
    </citation>
    <scope>NUCLEOTIDE SEQUENCE</scope>
</reference>
<sequence length="38" mass="4445">MKWQLSIRLSVRLPFPDQLFVVGSFLVKFSAVFFKTVI</sequence>
<evidence type="ECO:0000256" key="1">
    <source>
        <dbReference type="SAM" id="Phobius"/>
    </source>
</evidence>
<protein>
    <submittedName>
        <fullName evidence="2">Uncharacterized protein</fullName>
    </submittedName>
</protein>
<organism evidence="2">
    <name type="scientific">Anguilla anguilla</name>
    <name type="common">European freshwater eel</name>
    <name type="synonym">Muraena anguilla</name>
    <dbReference type="NCBI Taxonomy" id="7936"/>
    <lineage>
        <taxon>Eukaryota</taxon>
        <taxon>Metazoa</taxon>
        <taxon>Chordata</taxon>
        <taxon>Craniata</taxon>
        <taxon>Vertebrata</taxon>
        <taxon>Euteleostomi</taxon>
        <taxon>Actinopterygii</taxon>
        <taxon>Neopterygii</taxon>
        <taxon>Teleostei</taxon>
        <taxon>Anguilliformes</taxon>
        <taxon>Anguillidae</taxon>
        <taxon>Anguilla</taxon>
    </lineage>
</organism>
<name>A0A0E9Q8M3_ANGAN</name>
<proteinExistence type="predicted"/>
<dbReference type="EMBL" id="GBXM01095478">
    <property type="protein sequence ID" value="JAH13099.1"/>
    <property type="molecule type" value="Transcribed_RNA"/>
</dbReference>